<keyword evidence="2" id="KW-1185">Reference proteome</keyword>
<organism evidence="1 2">
    <name type="scientific">Iris pallida</name>
    <name type="common">Sweet iris</name>
    <dbReference type="NCBI Taxonomy" id="29817"/>
    <lineage>
        <taxon>Eukaryota</taxon>
        <taxon>Viridiplantae</taxon>
        <taxon>Streptophyta</taxon>
        <taxon>Embryophyta</taxon>
        <taxon>Tracheophyta</taxon>
        <taxon>Spermatophyta</taxon>
        <taxon>Magnoliopsida</taxon>
        <taxon>Liliopsida</taxon>
        <taxon>Asparagales</taxon>
        <taxon>Iridaceae</taxon>
        <taxon>Iridoideae</taxon>
        <taxon>Irideae</taxon>
        <taxon>Iris</taxon>
    </lineage>
</organism>
<protein>
    <recommendedName>
        <fullName evidence="3">Secreted protein</fullName>
    </recommendedName>
</protein>
<dbReference type="EMBL" id="JANAVB010037819">
    <property type="protein sequence ID" value="KAJ6801611.1"/>
    <property type="molecule type" value="Genomic_DNA"/>
</dbReference>
<reference evidence="1" key="1">
    <citation type="journal article" date="2023" name="GigaByte">
        <title>Genome assembly of the bearded iris, Iris pallida Lam.</title>
        <authorList>
            <person name="Bruccoleri R.E."/>
            <person name="Oakeley E.J."/>
            <person name="Faust A.M.E."/>
            <person name="Altorfer M."/>
            <person name="Dessus-Babus S."/>
            <person name="Burckhardt D."/>
            <person name="Oertli M."/>
            <person name="Naumann U."/>
            <person name="Petersen F."/>
            <person name="Wong J."/>
        </authorList>
    </citation>
    <scope>NUCLEOTIDE SEQUENCE</scope>
    <source>
        <strain evidence="1">GSM-AAB239-AS_SAM_17_03QT</strain>
    </source>
</reference>
<comment type="caution">
    <text evidence="1">The sequence shown here is derived from an EMBL/GenBank/DDBJ whole genome shotgun (WGS) entry which is preliminary data.</text>
</comment>
<evidence type="ECO:0008006" key="3">
    <source>
        <dbReference type="Google" id="ProtNLM"/>
    </source>
</evidence>
<gene>
    <name evidence="1" type="ORF">M6B38_196920</name>
</gene>
<dbReference type="AlphaFoldDB" id="A0AAX6ECE0"/>
<evidence type="ECO:0000313" key="1">
    <source>
        <dbReference type="EMBL" id="KAJ6801611.1"/>
    </source>
</evidence>
<name>A0AAX6ECE0_IRIPA</name>
<dbReference type="Proteomes" id="UP001140949">
    <property type="component" value="Unassembled WGS sequence"/>
</dbReference>
<reference evidence="1" key="2">
    <citation type="submission" date="2023-04" db="EMBL/GenBank/DDBJ databases">
        <authorList>
            <person name="Bruccoleri R.E."/>
            <person name="Oakeley E.J."/>
            <person name="Faust A.-M."/>
            <person name="Dessus-Babus S."/>
            <person name="Altorfer M."/>
            <person name="Burckhardt D."/>
            <person name="Oertli M."/>
            <person name="Naumann U."/>
            <person name="Petersen F."/>
            <person name="Wong J."/>
        </authorList>
    </citation>
    <scope>NUCLEOTIDE SEQUENCE</scope>
    <source>
        <strain evidence="1">GSM-AAB239-AS_SAM_17_03QT</strain>
        <tissue evidence="1">Leaf</tissue>
    </source>
</reference>
<accession>A0AAX6ECE0</accession>
<proteinExistence type="predicted"/>
<sequence length="72" mass="8181">MTVGSCLCFGSAFLLRTGRGKREDRVVHVQLWSYPGLFLFGIVRVRGDCYSKWTGRLCDWVGGSCAWRDSNF</sequence>
<evidence type="ECO:0000313" key="2">
    <source>
        <dbReference type="Proteomes" id="UP001140949"/>
    </source>
</evidence>